<evidence type="ECO:0000313" key="6">
    <source>
        <dbReference type="EMBL" id="ORJ23920.1"/>
    </source>
</evidence>
<dbReference type="Gene3D" id="1.10.287.3180">
    <property type="match status" value="1"/>
</dbReference>
<dbReference type="Pfam" id="PF20818">
    <property type="entry name" value="TelK_stirrup"/>
    <property type="match status" value="1"/>
</dbReference>
<dbReference type="Gene3D" id="1.10.443.30">
    <property type="entry name" value="Telomere resolvase"/>
    <property type="match status" value="1"/>
</dbReference>
<feature type="region of interest" description="Disordered" evidence="1">
    <location>
        <begin position="540"/>
        <end position="585"/>
    </location>
</feature>
<dbReference type="Gene3D" id="1.20.1440.270">
    <property type="match status" value="1"/>
</dbReference>
<evidence type="ECO:0000259" key="2">
    <source>
        <dbReference type="Pfam" id="PF16684"/>
    </source>
</evidence>
<dbReference type="InterPro" id="IPR049454">
    <property type="entry name" value="TelK_stirrup"/>
</dbReference>
<accession>A0A1X0WAW6</accession>
<feature type="domain" description="Protelomerase TelK N-terminal" evidence="5">
    <location>
        <begin position="4"/>
        <end position="78"/>
    </location>
</feature>
<dbReference type="RefSeq" id="WP_084913078.1">
    <property type="nucleotide sequence ID" value="NZ_MRWE01000038.1"/>
</dbReference>
<gene>
    <name evidence="6" type="ORF">BS640_18620</name>
</gene>
<protein>
    <submittedName>
        <fullName evidence="6">Protelomerase</fullName>
    </submittedName>
</protein>
<evidence type="ECO:0000259" key="5">
    <source>
        <dbReference type="Pfam" id="PF22853"/>
    </source>
</evidence>
<feature type="domain" description="Protelomerase TelK-like stirrup" evidence="3">
    <location>
        <begin position="443"/>
        <end position="534"/>
    </location>
</feature>
<feature type="compositionally biased region" description="Acidic residues" evidence="1">
    <location>
        <begin position="540"/>
        <end position="565"/>
    </location>
</feature>
<comment type="caution">
    <text evidence="6">The sequence shown here is derived from an EMBL/GenBank/DDBJ whole genome shotgun (WGS) entry which is preliminary data.</text>
</comment>
<dbReference type="InterPro" id="IPR038280">
    <property type="entry name" value="ResT/TelK_cat_sf"/>
</dbReference>
<dbReference type="Pfam" id="PF22853">
    <property type="entry name" value="TelK_N"/>
    <property type="match status" value="1"/>
</dbReference>
<proteinExistence type="predicted"/>
<feature type="domain" description="Protelomerase TelK-like muzzle" evidence="4">
    <location>
        <begin position="81"/>
        <end position="198"/>
    </location>
</feature>
<evidence type="ECO:0000259" key="4">
    <source>
        <dbReference type="Pfam" id="PF20849"/>
    </source>
</evidence>
<dbReference type="InterPro" id="IPR049460">
    <property type="entry name" value="TelK_muzzle"/>
</dbReference>
<organism evidence="6 7">
    <name type="scientific">Rouxiella badensis</name>
    <dbReference type="NCBI Taxonomy" id="1646377"/>
    <lineage>
        <taxon>Bacteria</taxon>
        <taxon>Pseudomonadati</taxon>
        <taxon>Pseudomonadota</taxon>
        <taxon>Gammaproteobacteria</taxon>
        <taxon>Enterobacterales</taxon>
        <taxon>Yersiniaceae</taxon>
        <taxon>Rouxiella</taxon>
    </lineage>
</organism>
<dbReference type="STRING" id="1646377.BS640_18620"/>
<dbReference type="Pfam" id="PF16684">
    <property type="entry name" value="ResT-TelK_cat"/>
    <property type="match status" value="1"/>
</dbReference>
<keyword evidence="7" id="KW-1185">Reference proteome</keyword>
<feature type="compositionally biased region" description="Basic and acidic residues" evidence="1">
    <location>
        <begin position="568"/>
        <end position="585"/>
    </location>
</feature>
<dbReference type="InterPro" id="IPR032047">
    <property type="entry name" value="ResT/TelK_cat"/>
</dbReference>
<evidence type="ECO:0000256" key="1">
    <source>
        <dbReference type="SAM" id="MobiDB-lite"/>
    </source>
</evidence>
<name>A0A1X0WAW6_9GAMM</name>
<dbReference type="Gene3D" id="1.10.10.2040">
    <property type="match status" value="1"/>
</dbReference>
<evidence type="ECO:0000313" key="7">
    <source>
        <dbReference type="Proteomes" id="UP000192536"/>
    </source>
</evidence>
<dbReference type="Proteomes" id="UP000192536">
    <property type="component" value="Unassembled WGS sequence"/>
</dbReference>
<dbReference type="InterPro" id="IPR055040">
    <property type="entry name" value="TelK_N"/>
</dbReference>
<dbReference type="EMBL" id="MRWE01000038">
    <property type="protein sequence ID" value="ORJ23920.1"/>
    <property type="molecule type" value="Genomic_DNA"/>
</dbReference>
<dbReference type="AlphaFoldDB" id="A0A1X0WAW6"/>
<reference evidence="6 7" key="1">
    <citation type="journal article" date="2017" name="Int. J. Syst. Evol. Microbiol.">
        <title>Rouxiella badensis sp. nov. and Rouxiella silvae sp. nov. isolated from peat bog soil in Germany and emendation of the genus description.</title>
        <authorList>
            <person name="Le Fleche-Mateos A."/>
            <person name="Kugler J.H."/>
            <person name="Hansen S.H."/>
            <person name="Syldatk C."/>
            <person name="Hausmann R."/>
            <person name="Lomprez F."/>
            <person name="Vandenbogaert M."/>
            <person name="Manuguerra J.C."/>
            <person name="Grimont P.A."/>
        </authorList>
    </citation>
    <scope>NUCLEOTIDE SEQUENCE [LARGE SCALE GENOMIC DNA]</scope>
    <source>
        <strain evidence="6 7">DSM 100043</strain>
    </source>
</reference>
<sequence length="624" mass="71282">MAKIKLGELIQALQKEVSDADASDMPQGEKTKRYKAAASRFKNALFTDKRKYRGKTLEKRITAGTYSNYMARARKRFDDLLHHHFEANIHRLAAKYPLYANELNEWLTLPAADIRRRYSDLLEHLKSILSLAEDLTGIKPAVKANAGKLARIAKKYPSWEFAVLELADEDGKAALAHLHKLFQQGRLLLEDISKLRINHDVLYSLQLSAAERNSLQQRADAMLSEKKRNTILIDYPVYMQAIHELVETAPEKFNNGTRVGMAPLAFALAAVSGRRMIEIMYQGEFEVTGPNTVEFLGQAKKRSDDGRPRTIYTLCDAGLFVSRVNALRGFAAVADFDDVVEGYGALDTRSENGRLNAVLAKAFNPWVKRFFNDGNRVYKDSRAIYARIAYETWFRHDPRWESLDEDVFFAEILGHDDENTQLHYKQFKLHNFSRTWHRTAGNENRRLLALQRLDDVMPDFARGDAGIRLHEEVKKVIEETPDALINSNMLRKMKFNPKLVARYLELAASALGQVVGENGQYQLQDTSPPMILNVETHADELDDEEDEDDESLDDDEIDTDEDNIESPEQAKESKPEKPRFGTTQRRDDGTWKVVYEFCGKEYSWVGPADNIRDAMLKAWEACHG</sequence>
<dbReference type="Pfam" id="PF20849">
    <property type="entry name" value="TelK_muzzle"/>
    <property type="match status" value="1"/>
</dbReference>
<evidence type="ECO:0000259" key="3">
    <source>
        <dbReference type="Pfam" id="PF20818"/>
    </source>
</evidence>
<feature type="domain" description="Telomere resolvase ResT/TelK catalytic" evidence="2">
    <location>
        <begin position="261"/>
        <end position="427"/>
    </location>
</feature>